<evidence type="ECO:0000256" key="2">
    <source>
        <dbReference type="ARBA" id="ARBA00005417"/>
    </source>
</evidence>
<dbReference type="KEGG" id="aiq:Azoinq_09020"/>
<evidence type="ECO:0000256" key="8">
    <source>
        <dbReference type="ARBA" id="ARBA00022970"/>
    </source>
</evidence>
<evidence type="ECO:0000256" key="7">
    <source>
        <dbReference type="ARBA" id="ARBA00022967"/>
    </source>
</evidence>
<evidence type="ECO:0000313" key="10">
    <source>
        <dbReference type="EMBL" id="QWT48017.1"/>
    </source>
</evidence>
<dbReference type="FunFam" id="3.40.50.300:FF:000056">
    <property type="entry name" value="Cell division ATP-binding protein FtsE"/>
    <property type="match status" value="1"/>
</dbReference>
<dbReference type="InterPro" id="IPR015854">
    <property type="entry name" value="ABC_transpr_LolD-like"/>
</dbReference>
<reference evidence="10" key="1">
    <citation type="submission" date="2020-11" db="EMBL/GenBank/DDBJ databases">
        <title>Azospira inquinata sp. nov.</title>
        <authorList>
            <person name="Moe W.M."/>
            <person name="Mikes M.C."/>
        </authorList>
    </citation>
    <scope>NUCLEOTIDE SEQUENCE</scope>
    <source>
        <strain evidence="10">Azo-3</strain>
    </source>
</reference>
<comment type="similarity">
    <text evidence="2">Belongs to the ABC transporter superfamily.</text>
</comment>
<evidence type="ECO:0000256" key="4">
    <source>
        <dbReference type="ARBA" id="ARBA00022475"/>
    </source>
</evidence>
<dbReference type="RefSeq" id="WP_216129840.1">
    <property type="nucleotide sequence ID" value="NZ_CP064782.1"/>
</dbReference>
<keyword evidence="6 10" id="KW-0067">ATP-binding</keyword>
<dbReference type="InterPro" id="IPR003593">
    <property type="entry name" value="AAA+_ATPase"/>
</dbReference>
<keyword evidence="7" id="KW-1278">Translocase</keyword>
<dbReference type="GO" id="GO:0006865">
    <property type="term" value="P:amino acid transport"/>
    <property type="evidence" value="ECO:0007669"/>
    <property type="project" value="UniProtKB-KW"/>
</dbReference>
<dbReference type="PANTHER" id="PTHR24220">
    <property type="entry name" value="IMPORT ATP-BINDING PROTEIN"/>
    <property type="match status" value="1"/>
</dbReference>
<keyword evidence="4" id="KW-1003">Cell membrane</keyword>
<feature type="domain" description="ABC transporter" evidence="9">
    <location>
        <begin position="2"/>
        <end position="222"/>
    </location>
</feature>
<keyword evidence="11" id="KW-1185">Reference proteome</keyword>
<evidence type="ECO:0000256" key="1">
    <source>
        <dbReference type="ARBA" id="ARBA00002579"/>
    </source>
</evidence>
<dbReference type="PROSITE" id="PS00211">
    <property type="entry name" value="ABC_TRANSPORTER_1"/>
    <property type="match status" value="1"/>
</dbReference>
<proteinExistence type="inferred from homology"/>
<evidence type="ECO:0000256" key="6">
    <source>
        <dbReference type="ARBA" id="ARBA00022840"/>
    </source>
</evidence>
<dbReference type="EMBL" id="CP064782">
    <property type="protein sequence ID" value="QWT48017.1"/>
    <property type="molecule type" value="Genomic_DNA"/>
</dbReference>
<dbReference type="Pfam" id="PF00005">
    <property type="entry name" value="ABC_tran"/>
    <property type="match status" value="1"/>
</dbReference>
<dbReference type="Proteomes" id="UP000683428">
    <property type="component" value="Chromosome"/>
</dbReference>
<name>A0A975XTR9_9RHOO</name>
<dbReference type="InterPro" id="IPR017871">
    <property type="entry name" value="ABC_transporter-like_CS"/>
</dbReference>
<keyword evidence="8" id="KW-0029">Amino-acid transport</keyword>
<evidence type="ECO:0000256" key="3">
    <source>
        <dbReference type="ARBA" id="ARBA00020019"/>
    </source>
</evidence>
<dbReference type="GO" id="GO:0016887">
    <property type="term" value="F:ATP hydrolysis activity"/>
    <property type="evidence" value="ECO:0007669"/>
    <property type="project" value="InterPro"/>
</dbReference>
<evidence type="ECO:0000259" key="9">
    <source>
        <dbReference type="PROSITE" id="PS50893"/>
    </source>
</evidence>
<comment type="function">
    <text evidence="1">Part of the ABC transporter FtsEX involved in cellular division. Important for assembly or stability of the septal ring.</text>
</comment>
<accession>A0A975XTR9</accession>
<dbReference type="PANTHER" id="PTHR24220:SF470">
    <property type="entry name" value="CELL DIVISION ATP-BINDING PROTEIN FTSE"/>
    <property type="match status" value="1"/>
</dbReference>
<keyword evidence="8" id="KW-0813">Transport</keyword>
<protein>
    <recommendedName>
        <fullName evidence="3">Cell division ATP-binding protein FtsE</fullName>
    </recommendedName>
</protein>
<dbReference type="GO" id="GO:0022857">
    <property type="term" value="F:transmembrane transporter activity"/>
    <property type="evidence" value="ECO:0007669"/>
    <property type="project" value="TreeGrafter"/>
</dbReference>
<organism evidence="10 11">
    <name type="scientific">Azospira inquinata</name>
    <dbReference type="NCBI Taxonomy" id="2785627"/>
    <lineage>
        <taxon>Bacteria</taxon>
        <taxon>Pseudomonadati</taxon>
        <taxon>Pseudomonadota</taxon>
        <taxon>Betaproteobacteria</taxon>
        <taxon>Rhodocyclales</taxon>
        <taxon>Rhodocyclaceae</taxon>
        <taxon>Azospira</taxon>
    </lineage>
</organism>
<keyword evidence="5" id="KW-0547">Nucleotide-binding</keyword>
<dbReference type="PROSITE" id="PS50893">
    <property type="entry name" value="ABC_TRANSPORTER_2"/>
    <property type="match status" value="1"/>
</dbReference>
<keyword evidence="4" id="KW-0472">Membrane</keyword>
<dbReference type="AlphaFoldDB" id="A0A975XTR9"/>
<gene>
    <name evidence="10" type="ORF">Azoinq_09020</name>
</gene>
<dbReference type="SMART" id="SM00382">
    <property type="entry name" value="AAA"/>
    <property type="match status" value="1"/>
</dbReference>
<dbReference type="GO" id="GO:0005524">
    <property type="term" value="F:ATP binding"/>
    <property type="evidence" value="ECO:0007669"/>
    <property type="project" value="UniProtKB-KW"/>
</dbReference>
<dbReference type="GO" id="GO:0005886">
    <property type="term" value="C:plasma membrane"/>
    <property type="evidence" value="ECO:0007669"/>
    <property type="project" value="UniProtKB-ARBA"/>
</dbReference>
<evidence type="ECO:0000313" key="11">
    <source>
        <dbReference type="Proteomes" id="UP000683428"/>
    </source>
</evidence>
<evidence type="ECO:0000256" key="5">
    <source>
        <dbReference type="ARBA" id="ARBA00022741"/>
    </source>
</evidence>
<sequence>MISFSSVTKRYPTGYEALKGVSFDIQAGEMVYLVGPSGAGKSTLCKIAAALEKPTSGSVVVNGQNLAALRPSAIPYVRRNFGLVFQDQKLLFDRSVLDNVLLPLAIVGTPPKEALKRARAALDKVGLLPREKANPIALSGGEQQRLAIARAVVNRPAVLLADEPIANLDTDSAAEVIALFKAFHQVGVTVILATHDTQWSDQLHPRLLWLDKGKLVPAEGEN</sequence>
<dbReference type="InterPro" id="IPR003439">
    <property type="entry name" value="ABC_transporter-like_ATP-bd"/>
</dbReference>